<proteinExistence type="predicted"/>
<comment type="caution">
    <text evidence="1">The sequence shown here is derived from an EMBL/GenBank/DDBJ whole genome shotgun (WGS) entry which is preliminary data.</text>
</comment>
<organism evidence="1 2">
    <name type="scientific">Cohnella zeiphila</name>
    <dbReference type="NCBI Taxonomy" id="2761120"/>
    <lineage>
        <taxon>Bacteria</taxon>
        <taxon>Bacillati</taxon>
        <taxon>Bacillota</taxon>
        <taxon>Bacilli</taxon>
        <taxon>Bacillales</taxon>
        <taxon>Paenibacillaceae</taxon>
        <taxon>Cohnella</taxon>
    </lineage>
</organism>
<reference evidence="1 2" key="1">
    <citation type="submission" date="2020-08" db="EMBL/GenBank/DDBJ databases">
        <title>Cohnella phylogeny.</title>
        <authorList>
            <person name="Dunlap C."/>
        </authorList>
    </citation>
    <scope>NUCLEOTIDE SEQUENCE [LARGE SCALE GENOMIC DNA]</scope>
    <source>
        <strain evidence="1 2">CBP 2801</strain>
    </source>
</reference>
<evidence type="ECO:0000313" key="1">
    <source>
        <dbReference type="EMBL" id="MBB6734131.1"/>
    </source>
</evidence>
<name>A0A7X0SQA7_9BACL</name>
<accession>A0A7X0SQA7</accession>
<keyword evidence="2" id="KW-1185">Reference proteome</keyword>
<dbReference type="EMBL" id="JACJVO010000032">
    <property type="protein sequence ID" value="MBB6734131.1"/>
    <property type="molecule type" value="Genomic_DNA"/>
</dbReference>
<gene>
    <name evidence="1" type="ORF">H7C18_24720</name>
</gene>
<protein>
    <submittedName>
        <fullName evidence="1">Uncharacterized protein</fullName>
    </submittedName>
</protein>
<dbReference type="Proteomes" id="UP000564644">
    <property type="component" value="Unassembled WGS sequence"/>
</dbReference>
<sequence length="85" mass="9595">MIAGREGLALRKSNGGLQYSFPGDSETLRLVNRWVGLERRCCPFLTFTVISTGGNEQMILRLTGSEEAKAFLLRELRMNIDRIGY</sequence>
<evidence type="ECO:0000313" key="2">
    <source>
        <dbReference type="Proteomes" id="UP000564644"/>
    </source>
</evidence>
<dbReference type="AlphaFoldDB" id="A0A7X0SQA7"/>